<dbReference type="GO" id="GO:0005783">
    <property type="term" value="C:endoplasmic reticulum"/>
    <property type="evidence" value="ECO:0007669"/>
    <property type="project" value="TreeGrafter"/>
</dbReference>
<accession>A0A2T0FMZ3</accession>
<dbReference type="RefSeq" id="XP_024666313.1">
    <property type="nucleotide sequence ID" value="XM_024810545.1"/>
</dbReference>
<dbReference type="SUPFAM" id="SSF64005">
    <property type="entry name" value="Undecaprenyl diphosphate synthase"/>
    <property type="match status" value="1"/>
</dbReference>
<reference evidence="5 6" key="1">
    <citation type="submission" date="2017-04" db="EMBL/GenBank/DDBJ databases">
        <title>Genome sequencing of [Candida] sorbophila.</title>
        <authorList>
            <person name="Ahn J.O."/>
        </authorList>
    </citation>
    <scope>NUCLEOTIDE SEQUENCE [LARGE SCALE GENOMIC DNA]</scope>
    <source>
        <strain evidence="5 6">DS02</strain>
    </source>
</reference>
<comment type="caution">
    <text evidence="5">The sequence shown here is derived from an EMBL/GenBank/DDBJ whole genome shotgun (WGS) entry which is preliminary data.</text>
</comment>
<proteinExistence type="inferred from homology"/>
<dbReference type="NCBIfam" id="TIGR00055">
    <property type="entry name" value="uppS"/>
    <property type="match status" value="1"/>
</dbReference>
<dbReference type="Pfam" id="PF01255">
    <property type="entry name" value="Prenyltransf"/>
    <property type="match status" value="1"/>
</dbReference>
<dbReference type="InterPro" id="IPR036424">
    <property type="entry name" value="UPP_synth-like_sf"/>
</dbReference>
<evidence type="ECO:0000313" key="5">
    <source>
        <dbReference type="EMBL" id="PRT56368.1"/>
    </source>
</evidence>
<dbReference type="AlphaFoldDB" id="A0A2T0FMZ3"/>
<dbReference type="OrthoDB" id="4173905at2759"/>
<organism evidence="5 6">
    <name type="scientific">Wickerhamiella sorbophila</name>
    <dbReference type="NCBI Taxonomy" id="45607"/>
    <lineage>
        <taxon>Eukaryota</taxon>
        <taxon>Fungi</taxon>
        <taxon>Dikarya</taxon>
        <taxon>Ascomycota</taxon>
        <taxon>Saccharomycotina</taxon>
        <taxon>Dipodascomycetes</taxon>
        <taxon>Dipodascales</taxon>
        <taxon>Trichomonascaceae</taxon>
        <taxon>Wickerhamiella</taxon>
    </lineage>
</organism>
<protein>
    <recommendedName>
        <fullName evidence="4">Alkyl transferase</fullName>
        <ecNumber evidence="4">2.5.1.-</ecNumber>
    </recommendedName>
</protein>
<keyword evidence="2 4" id="KW-0808">Transferase</keyword>
<evidence type="ECO:0000256" key="2">
    <source>
        <dbReference type="ARBA" id="ARBA00022679"/>
    </source>
</evidence>
<name>A0A2T0FMZ3_9ASCO</name>
<dbReference type="EMBL" id="NDIQ01000022">
    <property type="protein sequence ID" value="PRT56368.1"/>
    <property type="molecule type" value="Genomic_DNA"/>
</dbReference>
<evidence type="ECO:0000256" key="1">
    <source>
        <dbReference type="ARBA" id="ARBA00005432"/>
    </source>
</evidence>
<dbReference type="PANTHER" id="PTHR10291">
    <property type="entry name" value="DEHYDRODOLICHYL DIPHOSPHATE SYNTHASE FAMILY MEMBER"/>
    <property type="match status" value="1"/>
</dbReference>
<dbReference type="FunFam" id="3.40.1180.10:FF:000005">
    <property type="entry name" value="Alkyl transferase"/>
    <property type="match status" value="1"/>
</dbReference>
<keyword evidence="3" id="KW-0460">Magnesium</keyword>
<evidence type="ECO:0000256" key="4">
    <source>
        <dbReference type="RuleBase" id="RU363018"/>
    </source>
</evidence>
<comment type="similarity">
    <text evidence="1 4">Belongs to the UPP synthase family.</text>
</comment>
<dbReference type="GO" id="GO:0016094">
    <property type="term" value="P:polyprenol biosynthetic process"/>
    <property type="evidence" value="ECO:0007669"/>
    <property type="project" value="TreeGrafter"/>
</dbReference>
<dbReference type="Proteomes" id="UP000238350">
    <property type="component" value="Unassembled WGS sequence"/>
</dbReference>
<dbReference type="PROSITE" id="PS01066">
    <property type="entry name" value="UPP_SYNTHASE"/>
    <property type="match status" value="1"/>
</dbReference>
<sequence length="290" mass="32335">MDLAKWVLKFPAALYGVQFLNDIAIHVLKTGPIPNHIAIVMDGNRRYAQSRNIETVKGHTAGFETFLRTAQVCSTLGVKTVTVYAFSIENFNRGQEETDKLFNMVRTSLAEVSDGDDSLAKRLGWKIKILGNRDMIPDDLKKDIEKIERLTAENTGTVINICCPYTSRDDMAQAVRKAAENGQADPEGISESAFKSCLYTADAEPLDILIRTSGTTRLSDFMLWECVDGSQVEFASPMWPEYTVLDLYLVILRWGLKQLSSKDKVGRISLDKLPSPPAAVSVNVTDFKFK</sequence>
<dbReference type="GeneID" id="36517736"/>
<evidence type="ECO:0000256" key="3">
    <source>
        <dbReference type="ARBA" id="ARBA00022842"/>
    </source>
</evidence>
<dbReference type="InterPro" id="IPR018520">
    <property type="entry name" value="UPP_synth-like_CS"/>
</dbReference>
<dbReference type="InterPro" id="IPR001441">
    <property type="entry name" value="UPP_synth-like"/>
</dbReference>
<dbReference type="GO" id="GO:0045547">
    <property type="term" value="F:ditrans,polycis-polyprenyl diphosphate synthase [(2E,6E)-farnesyl diphosphate specific] activity"/>
    <property type="evidence" value="ECO:0007669"/>
    <property type="project" value="TreeGrafter"/>
</dbReference>
<dbReference type="HAMAP" id="MF_01139">
    <property type="entry name" value="ISPT"/>
    <property type="match status" value="1"/>
</dbReference>
<gene>
    <name evidence="5" type="ORF">B9G98_03988</name>
</gene>
<dbReference type="PANTHER" id="PTHR10291:SF43">
    <property type="entry name" value="DEHYDRODOLICHYL DIPHOSPHATE SYNTHASE COMPLEX SUBUNIT DHDDS"/>
    <property type="match status" value="1"/>
</dbReference>
<dbReference type="EC" id="2.5.1.-" evidence="4"/>
<keyword evidence="6" id="KW-1185">Reference proteome</keyword>
<dbReference type="Gene3D" id="3.40.1180.10">
    <property type="entry name" value="Decaprenyl diphosphate synthase-like"/>
    <property type="match status" value="1"/>
</dbReference>
<dbReference type="STRING" id="45607.A0A2T0FMZ3"/>
<dbReference type="GO" id="GO:1904423">
    <property type="term" value="C:dehydrodolichyl diphosphate synthase complex"/>
    <property type="evidence" value="ECO:0007669"/>
    <property type="project" value="TreeGrafter"/>
</dbReference>
<dbReference type="CDD" id="cd00475">
    <property type="entry name" value="Cis_IPPS"/>
    <property type="match status" value="1"/>
</dbReference>
<evidence type="ECO:0000313" key="6">
    <source>
        <dbReference type="Proteomes" id="UP000238350"/>
    </source>
</evidence>
<dbReference type="GO" id="GO:0016020">
    <property type="term" value="C:membrane"/>
    <property type="evidence" value="ECO:0007669"/>
    <property type="project" value="TreeGrafter"/>
</dbReference>
<dbReference type="GO" id="GO:0005811">
    <property type="term" value="C:lipid droplet"/>
    <property type="evidence" value="ECO:0007669"/>
    <property type="project" value="TreeGrafter"/>
</dbReference>